<dbReference type="AlphaFoldDB" id="A0AAU7MI36"/>
<dbReference type="Gene3D" id="6.10.250.690">
    <property type="match status" value="1"/>
</dbReference>
<evidence type="ECO:0000256" key="4">
    <source>
        <dbReference type="ARBA" id="ARBA00023125"/>
    </source>
</evidence>
<dbReference type="SUPFAM" id="SSF46894">
    <property type="entry name" value="C-terminal effector domain of the bipartite response regulators"/>
    <property type="match status" value="1"/>
</dbReference>
<dbReference type="InterPro" id="IPR001867">
    <property type="entry name" value="OmpR/PhoB-type_DNA-bd"/>
</dbReference>
<dbReference type="Pfam" id="PF00072">
    <property type="entry name" value="Response_reg"/>
    <property type="match status" value="1"/>
</dbReference>
<dbReference type="RefSeq" id="WP_349342184.1">
    <property type="nucleotide sequence ID" value="NZ_CP157802.1"/>
</dbReference>
<proteinExistence type="predicted"/>
<dbReference type="Pfam" id="PF00486">
    <property type="entry name" value="Trans_reg_C"/>
    <property type="match status" value="1"/>
</dbReference>
<evidence type="ECO:0000259" key="9">
    <source>
        <dbReference type="PROSITE" id="PS51755"/>
    </source>
</evidence>
<evidence type="ECO:0000256" key="3">
    <source>
        <dbReference type="ARBA" id="ARBA00023015"/>
    </source>
</evidence>
<name>A0AAU7MI36_9GAMM</name>
<dbReference type="InterPro" id="IPR039420">
    <property type="entry name" value="WalR-like"/>
</dbReference>
<dbReference type="InterPro" id="IPR016032">
    <property type="entry name" value="Sig_transdc_resp-reg_C-effctor"/>
</dbReference>
<evidence type="ECO:0000256" key="2">
    <source>
        <dbReference type="ARBA" id="ARBA00023012"/>
    </source>
</evidence>
<dbReference type="Gene3D" id="1.10.10.10">
    <property type="entry name" value="Winged helix-like DNA-binding domain superfamily/Winged helix DNA-binding domain"/>
    <property type="match status" value="1"/>
</dbReference>
<feature type="domain" description="OmpR/PhoB-type" evidence="9">
    <location>
        <begin position="124"/>
        <end position="221"/>
    </location>
</feature>
<feature type="domain" description="Response regulatory" evidence="8">
    <location>
        <begin position="3"/>
        <end position="117"/>
    </location>
</feature>
<keyword evidence="5" id="KW-0804">Transcription</keyword>
<evidence type="ECO:0000256" key="6">
    <source>
        <dbReference type="PROSITE-ProRule" id="PRU00169"/>
    </source>
</evidence>
<dbReference type="GO" id="GO:0005829">
    <property type="term" value="C:cytosol"/>
    <property type="evidence" value="ECO:0007669"/>
    <property type="project" value="TreeGrafter"/>
</dbReference>
<keyword evidence="4 7" id="KW-0238">DNA-binding</keyword>
<feature type="DNA-binding region" description="OmpR/PhoB-type" evidence="7">
    <location>
        <begin position="124"/>
        <end position="221"/>
    </location>
</feature>
<evidence type="ECO:0000256" key="5">
    <source>
        <dbReference type="ARBA" id="ARBA00023163"/>
    </source>
</evidence>
<dbReference type="InterPro" id="IPR011006">
    <property type="entry name" value="CheY-like_superfamily"/>
</dbReference>
<evidence type="ECO:0000259" key="8">
    <source>
        <dbReference type="PROSITE" id="PS50110"/>
    </source>
</evidence>
<organism evidence="10">
    <name type="scientific">Marinobacter sp. MMG032</name>
    <dbReference type="NCBI Taxonomy" id="3158548"/>
    <lineage>
        <taxon>Bacteria</taxon>
        <taxon>Pseudomonadati</taxon>
        <taxon>Pseudomonadota</taxon>
        <taxon>Gammaproteobacteria</taxon>
        <taxon>Pseudomonadales</taxon>
        <taxon>Marinobacteraceae</taxon>
        <taxon>Marinobacter</taxon>
    </lineage>
</organism>
<dbReference type="SMART" id="SM00448">
    <property type="entry name" value="REC"/>
    <property type="match status" value="1"/>
</dbReference>
<dbReference type="EMBL" id="CP157802">
    <property type="protein sequence ID" value="XBQ18043.1"/>
    <property type="molecule type" value="Genomic_DNA"/>
</dbReference>
<keyword evidence="1 6" id="KW-0597">Phosphoprotein</keyword>
<keyword evidence="2" id="KW-0902">Two-component regulatory system</keyword>
<dbReference type="InterPro" id="IPR001789">
    <property type="entry name" value="Sig_transdc_resp-reg_receiver"/>
</dbReference>
<evidence type="ECO:0000256" key="7">
    <source>
        <dbReference type="PROSITE-ProRule" id="PRU01091"/>
    </source>
</evidence>
<keyword evidence="3" id="KW-0805">Transcription regulation</keyword>
<dbReference type="InterPro" id="IPR036388">
    <property type="entry name" value="WH-like_DNA-bd_sf"/>
</dbReference>
<dbReference type="GO" id="GO:0000156">
    <property type="term" value="F:phosphorelay response regulator activity"/>
    <property type="evidence" value="ECO:0007669"/>
    <property type="project" value="TreeGrafter"/>
</dbReference>
<dbReference type="PANTHER" id="PTHR48111:SF22">
    <property type="entry name" value="REGULATOR OF RPOS"/>
    <property type="match status" value="1"/>
</dbReference>
<dbReference type="GO" id="GO:0032993">
    <property type="term" value="C:protein-DNA complex"/>
    <property type="evidence" value="ECO:0007669"/>
    <property type="project" value="TreeGrafter"/>
</dbReference>
<dbReference type="KEGG" id="mamm:ABNF92_11320"/>
<dbReference type="GO" id="GO:0006355">
    <property type="term" value="P:regulation of DNA-templated transcription"/>
    <property type="evidence" value="ECO:0007669"/>
    <property type="project" value="InterPro"/>
</dbReference>
<reference evidence="10" key="1">
    <citation type="submission" date="2024-05" db="EMBL/GenBank/DDBJ databases">
        <title>Draft Genome Sequences of Flagellimonas sp. MMG031 and Marinobacter sp. MMG032 Isolated from the dinoflagellate Symbiodinium pilosum.</title>
        <authorList>
            <person name="Shikuma N.J."/>
            <person name="Farrell M.V."/>
        </authorList>
    </citation>
    <scope>NUCLEOTIDE SEQUENCE</scope>
    <source>
        <strain evidence="10">MMG032</strain>
    </source>
</reference>
<dbReference type="Gene3D" id="3.40.50.2300">
    <property type="match status" value="1"/>
</dbReference>
<sequence>MLDILLVEDDYDLATTVVQYLELEDIRCDHASNGVQGLQLLQDHDYDALLLDLNLPRLDGLSLCRKLRDTGHDIPVLMLTARDQLKDKLDGFRSGTDDFLTKPFELDELVVRVRALTRRRSGQARILRYGELKMDLNKREACRAGRTLKLSPIGWKLLEMLLREAPAAVSRQRLEATVWGDSLPDSSALKVHIHHVRKAVDAGFLYPMIQTVPRFGFALRDNDDQN</sequence>
<feature type="modified residue" description="4-aspartylphosphate" evidence="6">
    <location>
        <position position="52"/>
    </location>
</feature>
<dbReference type="PROSITE" id="PS51755">
    <property type="entry name" value="OMPR_PHOB"/>
    <property type="match status" value="1"/>
</dbReference>
<protein>
    <submittedName>
        <fullName evidence="10">Response regulator transcription factor</fullName>
    </submittedName>
</protein>
<dbReference type="SUPFAM" id="SSF52172">
    <property type="entry name" value="CheY-like"/>
    <property type="match status" value="1"/>
</dbReference>
<dbReference type="CDD" id="cd00383">
    <property type="entry name" value="trans_reg_C"/>
    <property type="match status" value="1"/>
</dbReference>
<evidence type="ECO:0000256" key="1">
    <source>
        <dbReference type="ARBA" id="ARBA00022553"/>
    </source>
</evidence>
<evidence type="ECO:0000313" key="10">
    <source>
        <dbReference type="EMBL" id="XBQ18043.1"/>
    </source>
</evidence>
<dbReference type="GO" id="GO:0000976">
    <property type="term" value="F:transcription cis-regulatory region binding"/>
    <property type="evidence" value="ECO:0007669"/>
    <property type="project" value="TreeGrafter"/>
</dbReference>
<dbReference type="PANTHER" id="PTHR48111">
    <property type="entry name" value="REGULATOR OF RPOS"/>
    <property type="match status" value="1"/>
</dbReference>
<dbReference type="SMART" id="SM00862">
    <property type="entry name" value="Trans_reg_C"/>
    <property type="match status" value="1"/>
</dbReference>
<gene>
    <name evidence="10" type="ORF">ABNF92_11320</name>
</gene>
<accession>A0AAU7MI36</accession>
<dbReference type="PROSITE" id="PS50110">
    <property type="entry name" value="RESPONSE_REGULATORY"/>
    <property type="match status" value="1"/>
</dbReference>